<feature type="transmembrane region" description="Helical" evidence="1">
    <location>
        <begin position="1525"/>
        <end position="1546"/>
    </location>
</feature>
<feature type="domain" description="Right handed beta helix" evidence="2">
    <location>
        <begin position="345"/>
        <end position="502"/>
    </location>
</feature>
<gene>
    <name evidence="3" type="ORF">PPL_06999</name>
</gene>
<feature type="transmembrane region" description="Helical" evidence="1">
    <location>
        <begin position="1426"/>
        <end position="1447"/>
    </location>
</feature>
<feature type="transmembrane region" description="Helical" evidence="1">
    <location>
        <begin position="1475"/>
        <end position="1498"/>
    </location>
</feature>
<feature type="transmembrane region" description="Helical" evidence="1">
    <location>
        <begin position="1382"/>
        <end position="1406"/>
    </location>
</feature>
<keyword evidence="1" id="KW-1133">Transmembrane helix</keyword>
<dbReference type="InterPro" id="IPR039448">
    <property type="entry name" value="Beta_helix"/>
</dbReference>
<dbReference type="InterPro" id="IPR012334">
    <property type="entry name" value="Pectin_lyas_fold"/>
</dbReference>
<evidence type="ECO:0000256" key="1">
    <source>
        <dbReference type="SAM" id="Phobius"/>
    </source>
</evidence>
<dbReference type="OMA" id="DITTANC"/>
<dbReference type="EMBL" id="ADBJ01000031">
    <property type="protein sequence ID" value="EFA80177.1"/>
    <property type="molecule type" value="Genomic_DNA"/>
</dbReference>
<proteinExistence type="predicted"/>
<evidence type="ECO:0000259" key="2">
    <source>
        <dbReference type="Pfam" id="PF13229"/>
    </source>
</evidence>
<keyword evidence="1" id="KW-0472">Membrane</keyword>
<accession>D3BE46</accession>
<feature type="transmembrane region" description="Helical" evidence="1">
    <location>
        <begin position="1650"/>
        <end position="1671"/>
    </location>
</feature>
<dbReference type="InterPro" id="IPR009030">
    <property type="entry name" value="Growth_fac_rcpt_cys_sf"/>
</dbReference>
<sequence length="1687" mass="188924">MEIKSVMILKNVEILVPVGAICWSTRKKKMVDANKTKFYLKDVNNLSIVLASSSSSYESIDDIIHHYEQQQSQLEKSSPPTPLPIQSNFNFKNTEISVSNCQPLDYSIFTDIRCGDLEGNWHLGWNAMMPRNESNTAYISIALNDMEVARLKATDPNLSTTQYQLQSFDFTQYANGEQYILTFRFMDFAFNIMGIFLVDYITIVSLPSTTINNDLYISLNGSDITGNGSISSPFCSLQHAINSISSGHSIYLLDNNVITPVLNTTYAVDTLSKRLTIQSYVKNPPGKGSLITVAPNCKVEMDSCQITGVNSIVSKWPAVITFASSSLVVQNLSLTISKVAPVFMFYGQSASFYNSNFRNMPFAFIFVLEGKNLVFTIDNCVFDSNFNIVNGTYFNEVWITNSLVNNLRSQQPDIYSYGEAVIIRNTTFQNSQLAIKFENVQLVLIDGVTFNFLQMLFQSAILLANNGATNIQNSQFINSQNSIKPFITVSMLGQLTLTNNTFNYNQCQFISTLQSTNISITNLVMQENQLGVSLIQLQTAYIRLNNVSFIENSASLISAWLTNIAFENSNIQDNQNSGILPTGLIQLYQPTYVSFSYLDFTSNLNFILVQIINATEYAGGPNNVLLSTLTFNQNYIGTLLYIEGSNVTTTNLQFYKNFMVNYYPMYIANSFLSMTGTHFTQNFQSLYIVSSNFTISETGWEQISFGDNKEFSMINIENSNGEVSNSYFSDSSPSGFQITDSTVVFNNVDFSYLYGFHSPLGDYLRSDVVFANCYFDHISSGDVMMMITLSNVTFSSGSMFNLSSPSNSIMTAESSSITLNATWITSTRSNGKGFDLHDSHLSLINTQFKENQYLIESMLSMTGGSFVGDNILFSDNQGSFEFYKAKVSFANSLYIHNFQDKPLIQANRSIVELDSTSFLDNGTPNTQSLISTGTTNLVINNCMFNNYNITSILPSVIYFYMGTLQIVGSDMSEFSVAQSLLVLEQSDFIDIDLSRFTYNNGISGSCIYARKSKISLTNSDFESNAASIVEYIKDGEVDNSRMGGVMYLVESHLFSNANKFNNNYAVRAGGVMRLQNSVAFVWGSQFNGNFVGYGAGAICFSDQASCYLGNCTDNFKCNDGPNDYGNSFSSNLATNGYGIYSATGPKTLNITMDETIHPNTSFTILIAEYDAYGQVVTLLPEKIFMYLTVYMPSGEIWTYNSFQNSLQGFFTVQMTPNEAANSTILFVATSTNQLSGTTNKTLTICNPGSFPSVNDYSCQLCPLGSYGYDGKTCISCKDYQSKLICPGGNAFSVSRGWWLLPNVNPPSLYVCDPNICYQNQQCRLHQRGTLCSSCESGYSKVKTFCEDCMIDTVNLYMLSGLIVFLVLYIFCNSIFKYPSSTVIMNFLVAIQIIGIISYNVRYIFIVPLFDFMVDYWPTACFVQLNYLWKSLMSLVIMLIIVAISSNINIGKELATKIFAKYQGFFLERTLKNNQFLYSVLSNLLILYTPFAFLSIGLVSCQNIGGNSVLILDASVHCFDKHHLPALILSIFILVFVVTGIPLFIIFKLYKRDIMFIKVFCLKYRTAYFWWDLVIIFRSLCFVLATIFTFNYLDTKGLMLSSFAVFFSCVNWLCSPYRVKSHNDFETHVGLVLCLSCLIFNSRVLDNSSQLAGIIISVVASFCFVSLVYYIYVNAKRVNKNHDYEEIK</sequence>
<dbReference type="InParanoid" id="D3BE46"/>
<dbReference type="Gene3D" id="2.160.20.10">
    <property type="entry name" value="Single-stranded right-handed beta-helix, Pectin lyase-like"/>
    <property type="match status" value="1"/>
</dbReference>
<dbReference type="Proteomes" id="UP000001396">
    <property type="component" value="Unassembled WGS sequence"/>
</dbReference>
<feature type="transmembrane region" description="Helical" evidence="1">
    <location>
        <begin position="1567"/>
        <end position="1591"/>
    </location>
</feature>
<organism evidence="3 4">
    <name type="scientific">Heterostelium pallidum (strain ATCC 26659 / Pp 5 / PN500)</name>
    <name type="common">Cellular slime mold</name>
    <name type="synonym">Polysphondylium pallidum</name>
    <dbReference type="NCBI Taxonomy" id="670386"/>
    <lineage>
        <taxon>Eukaryota</taxon>
        <taxon>Amoebozoa</taxon>
        <taxon>Evosea</taxon>
        <taxon>Eumycetozoa</taxon>
        <taxon>Dictyostelia</taxon>
        <taxon>Acytosteliales</taxon>
        <taxon>Acytosteliaceae</taxon>
        <taxon>Heterostelium</taxon>
    </lineage>
</organism>
<dbReference type="GeneID" id="31362480"/>
<dbReference type="SUPFAM" id="SSF51126">
    <property type="entry name" value="Pectin lyase-like"/>
    <property type="match status" value="2"/>
</dbReference>
<feature type="transmembrane region" description="Helical" evidence="1">
    <location>
        <begin position="1355"/>
        <end position="1375"/>
    </location>
</feature>
<protein>
    <recommendedName>
        <fullName evidence="2">Right handed beta helix domain-containing protein</fullName>
    </recommendedName>
</protein>
<dbReference type="InterPro" id="IPR011050">
    <property type="entry name" value="Pectin_lyase_fold/virulence"/>
</dbReference>
<dbReference type="PANTHER" id="PTHR32158:SF21">
    <property type="match status" value="1"/>
</dbReference>
<evidence type="ECO:0000313" key="3">
    <source>
        <dbReference type="EMBL" id="EFA80177.1"/>
    </source>
</evidence>
<dbReference type="SUPFAM" id="SSF57184">
    <property type="entry name" value="Growth factor receptor domain"/>
    <property type="match status" value="1"/>
</dbReference>
<name>D3BE46_HETP5</name>
<keyword evidence="1" id="KW-0812">Transmembrane</keyword>
<dbReference type="PANTHER" id="PTHR32158">
    <property type="entry name" value="RING-TYPE DOMAIN-CONTAINING PROTEIN"/>
    <property type="match status" value="1"/>
</dbReference>
<reference evidence="3 4" key="1">
    <citation type="journal article" date="2011" name="Genome Res.">
        <title>Phylogeny-wide analysis of social amoeba genomes highlights ancient origins for complex intercellular communication.</title>
        <authorList>
            <person name="Heidel A.J."/>
            <person name="Lawal H.M."/>
            <person name="Felder M."/>
            <person name="Schilde C."/>
            <person name="Helps N.R."/>
            <person name="Tunggal B."/>
            <person name="Rivero F."/>
            <person name="John U."/>
            <person name="Schleicher M."/>
            <person name="Eichinger L."/>
            <person name="Platzer M."/>
            <person name="Noegel A.A."/>
            <person name="Schaap P."/>
            <person name="Gloeckner G."/>
        </authorList>
    </citation>
    <scope>NUCLEOTIDE SEQUENCE [LARGE SCALE GENOMIC DNA]</scope>
    <source>
        <strain evidence="4">ATCC 26659 / Pp 5 / PN500</strain>
    </source>
</reference>
<dbReference type="InterPro" id="IPR006626">
    <property type="entry name" value="PbH1"/>
</dbReference>
<evidence type="ECO:0000313" key="4">
    <source>
        <dbReference type="Proteomes" id="UP000001396"/>
    </source>
</evidence>
<comment type="caution">
    <text evidence="3">The sequence shown here is derived from an EMBL/GenBank/DDBJ whole genome shotgun (WGS) entry which is preliminary data.</text>
</comment>
<keyword evidence="4" id="KW-1185">Reference proteome</keyword>
<dbReference type="Pfam" id="PF13229">
    <property type="entry name" value="Beta_helix"/>
    <property type="match status" value="1"/>
</dbReference>
<dbReference type="SMART" id="SM00710">
    <property type="entry name" value="PbH1"/>
    <property type="match status" value="5"/>
</dbReference>
<dbReference type="RefSeq" id="XP_020432297.1">
    <property type="nucleotide sequence ID" value="XM_020577849.1"/>
</dbReference>